<accession>A8MDU2</accession>
<dbReference type="Proteomes" id="UP000001137">
    <property type="component" value="Chromosome"/>
</dbReference>
<proteinExistence type="predicted"/>
<dbReference type="AlphaFoldDB" id="A8MDU2"/>
<evidence type="ECO:0000313" key="1">
    <source>
        <dbReference type="EMBL" id="ABW01948.1"/>
    </source>
</evidence>
<dbReference type="EMBL" id="CP000852">
    <property type="protein sequence ID" value="ABW01948.1"/>
    <property type="molecule type" value="Genomic_DNA"/>
</dbReference>
<dbReference type="GeneID" id="32154312"/>
<keyword evidence="2" id="KW-1185">Reference proteome</keyword>
<dbReference type="eggNOG" id="arCOG07221">
    <property type="taxonomic scope" value="Archaea"/>
</dbReference>
<gene>
    <name evidence="1" type="ordered locus">Cmaq_1120</name>
</gene>
<protein>
    <recommendedName>
        <fullName evidence="3">B box-type domain-containing protein</fullName>
    </recommendedName>
</protein>
<name>A8MDU2_CALMQ</name>
<evidence type="ECO:0000313" key="2">
    <source>
        <dbReference type="Proteomes" id="UP000001137"/>
    </source>
</evidence>
<dbReference type="HOGENOM" id="CLU_171532_0_0_2"/>
<dbReference type="RefSeq" id="WP_012186167.1">
    <property type="nucleotide sequence ID" value="NC_009954.1"/>
</dbReference>
<sequence>MKCEICLINEASRVCRICGRHVCLDDYDEGRGICSICSSTLCYICGERLAVSLCARCGKPICRVHSVRVGLIRYCLNCAKELGVLKQPSHQSTGIPQ</sequence>
<reference evidence="1 2" key="1">
    <citation type="submission" date="2007-10" db="EMBL/GenBank/DDBJ databases">
        <title>Complete sequence of Caldivirga maquilingensis IC-167.</title>
        <authorList>
            <consortium name="US DOE Joint Genome Institute"/>
            <person name="Copeland A."/>
            <person name="Lucas S."/>
            <person name="Lapidus A."/>
            <person name="Barry K."/>
            <person name="Glavina del Rio T."/>
            <person name="Dalin E."/>
            <person name="Tice H."/>
            <person name="Pitluck S."/>
            <person name="Saunders E."/>
            <person name="Brettin T."/>
            <person name="Bruce D."/>
            <person name="Detter J.C."/>
            <person name="Han C."/>
            <person name="Schmutz J."/>
            <person name="Larimer F."/>
            <person name="Land M."/>
            <person name="Hauser L."/>
            <person name="Kyrpides N."/>
            <person name="Ivanova N."/>
            <person name="Biddle J.F."/>
            <person name="Zhang Z."/>
            <person name="Fitz-Gibbon S.T."/>
            <person name="Lowe T.M."/>
            <person name="Saltikov C."/>
            <person name="House C.H."/>
            <person name="Richardson P."/>
        </authorList>
    </citation>
    <scope>NUCLEOTIDE SEQUENCE [LARGE SCALE GENOMIC DNA]</scope>
    <source>
        <strain evidence="2">ATCC 700844 / DSM 13496 / JCM 10307 / IC-167</strain>
    </source>
</reference>
<dbReference type="OrthoDB" id="70008at2157"/>
<dbReference type="KEGG" id="cma:Cmaq_1120"/>
<organism evidence="1 2">
    <name type="scientific">Caldivirga maquilingensis (strain ATCC 700844 / DSM 13496 / JCM 10307 / IC-167)</name>
    <dbReference type="NCBI Taxonomy" id="397948"/>
    <lineage>
        <taxon>Archaea</taxon>
        <taxon>Thermoproteota</taxon>
        <taxon>Thermoprotei</taxon>
        <taxon>Thermoproteales</taxon>
        <taxon>Thermoproteaceae</taxon>
        <taxon>Caldivirga</taxon>
    </lineage>
</organism>
<evidence type="ECO:0008006" key="3">
    <source>
        <dbReference type="Google" id="ProtNLM"/>
    </source>
</evidence>
<dbReference type="STRING" id="397948.Cmaq_1120"/>